<dbReference type="Proteomes" id="UP000235598">
    <property type="component" value="Unassembled WGS sequence"/>
</dbReference>
<evidence type="ECO:0000259" key="3">
    <source>
        <dbReference type="Pfam" id="PF02557"/>
    </source>
</evidence>
<dbReference type="InterPro" id="IPR009045">
    <property type="entry name" value="Zn_M74/Hedgehog-like"/>
</dbReference>
<dbReference type="PANTHER" id="PTHR34385:SF1">
    <property type="entry name" value="PEPTIDOGLYCAN L-ALANYL-D-GLUTAMATE ENDOPEPTIDASE CWLK"/>
    <property type="match status" value="1"/>
</dbReference>
<reference evidence="4 5" key="1">
    <citation type="submission" date="2017-09" db="EMBL/GenBank/DDBJ databases">
        <title>Bacterial strain isolated from the female urinary microbiota.</title>
        <authorList>
            <person name="Thomas-White K."/>
            <person name="Kumar N."/>
            <person name="Forster S."/>
            <person name="Putonti C."/>
            <person name="Lawley T."/>
            <person name="Wolfe A.J."/>
        </authorList>
    </citation>
    <scope>NUCLEOTIDE SEQUENCE [LARGE SCALE GENOMIC DNA]</scope>
    <source>
        <strain evidence="4 5">UMB1301</strain>
    </source>
</reference>
<dbReference type="InterPro" id="IPR016047">
    <property type="entry name" value="M23ase_b-sheet_dom"/>
</dbReference>
<dbReference type="EMBL" id="PNHK01000002">
    <property type="protein sequence ID" value="PMD05723.1"/>
    <property type="molecule type" value="Genomic_DNA"/>
</dbReference>
<name>A0A2N6VNZ0_9MICO</name>
<dbReference type="Pfam" id="PF02557">
    <property type="entry name" value="VanY"/>
    <property type="match status" value="1"/>
</dbReference>
<dbReference type="Gene3D" id="2.70.70.10">
    <property type="entry name" value="Glucose Permease (Domain IIA)"/>
    <property type="match status" value="1"/>
</dbReference>
<evidence type="ECO:0000259" key="2">
    <source>
        <dbReference type="Pfam" id="PF01551"/>
    </source>
</evidence>
<dbReference type="InterPro" id="IPR003709">
    <property type="entry name" value="VanY-like_core_dom"/>
</dbReference>
<dbReference type="GO" id="GO:0008233">
    <property type="term" value="F:peptidase activity"/>
    <property type="evidence" value="ECO:0007669"/>
    <property type="project" value="InterPro"/>
</dbReference>
<keyword evidence="1" id="KW-0732">Signal</keyword>
<feature type="domain" description="D-alanyl-D-alanine carboxypeptidase-like core" evidence="3">
    <location>
        <begin position="222"/>
        <end position="332"/>
    </location>
</feature>
<dbReference type="OrthoDB" id="5496837at2"/>
<feature type="signal peptide" evidence="1">
    <location>
        <begin position="1"/>
        <end position="20"/>
    </location>
</feature>
<proteinExistence type="predicted"/>
<evidence type="ECO:0000313" key="5">
    <source>
        <dbReference type="Proteomes" id="UP000235598"/>
    </source>
</evidence>
<sequence>MISRILTVVSWLVLALTLMSATHVPDSVVYAAPGEHSDEPSGTWMTPVPGFEVIRGFDKPDKNWQSGHRGVDVLALPGEPVRAPGFGVVRFVGVVAGKPVMSVEVGNHVVSYESVDSDLKKGDEITPGMHMAKVSSPSHCPQGCVHVGVWRKDRAKDYLNPVNFFSSGASILLPEAQAPKPLAVDQQPSYKGKGKGAGPWGGHQNGRIPAVAMCAVKSAPGHMLRCDAARAFDELSAAFKAQFGRPISVTDSYRTYEQQVILKKRKGRMAATPGRSNHGWGLAVDLGGGINRFGTAEHRWLRANGPKYGWDHPGWARQGGSLPEPWHWEFMG</sequence>
<dbReference type="PANTHER" id="PTHR34385">
    <property type="entry name" value="D-ALANYL-D-ALANINE CARBOXYPEPTIDASE"/>
    <property type="match status" value="1"/>
</dbReference>
<evidence type="ECO:0000313" key="4">
    <source>
        <dbReference type="EMBL" id="PMD05723.1"/>
    </source>
</evidence>
<dbReference type="AlphaFoldDB" id="A0A2N6VNZ0"/>
<feature type="chain" id="PRO_5038502429" evidence="1">
    <location>
        <begin position="21"/>
        <end position="332"/>
    </location>
</feature>
<dbReference type="CDD" id="cd14814">
    <property type="entry name" value="Peptidase_M15"/>
    <property type="match status" value="1"/>
</dbReference>
<dbReference type="GO" id="GO:0006508">
    <property type="term" value="P:proteolysis"/>
    <property type="evidence" value="ECO:0007669"/>
    <property type="project" value="InterPro"/>
</dbReference>
<dbReference type="RefSeq" id="WP_102238741.1">
    <property type="nucleotide sequence ID" value="NZ_PNHK01000002.1"/>
</dbReference>
<comment type="caution">
    <text evidence="4">The sequence shown here is derived from an EMBL/GenBank/DDBJ whole genome shotgun (WGS) entry which is preliminary data.</text>
</comment>
<dbReference type="Pfam" id="PF01551">
    <property type="entry name" value="Peptidase_M23"/>
    <property type="match status" value="1"/>
</dbReference>
<feature type="domain" description="M23ase beta-sheet core" evidence="2">
    <location>
        <begin position="67"/>
        <end position="156"/>
    </location>
</feature>
<dbReference type="Gene3D" id="3.30.1380.10">
    <property type="match status" value="1"/>
</dbReference>
<organism evidence="4 5">
    <name type="scientific">Brevibacterium paucivorans</name>
    <dbReference type="NCBI Taxonomy" id="170994"/>
    <lineage>
        <taxon>Bacteria</taxon>
        <taxon>Bacillati</taxon>
        <taxon>Actinomycetota</taxon>
        <taxon>Actinomycetes</taxon>
        <taxon>Micrococcales</taxon>
        <taxon>Brevibacteriaceae</taxon>
        <taxon>Brevibacterium</taxon>
    </lineage>
</organism>
<dbReference type="SUPFAM" id="SSF55166">
    <property type="entry name" value="Hedgehog/DD-peptidase"/>
    <property type="match status" value="1"/>
</dbReference>
<accession>A0A2N6VNZ0</accession>
<protein>
    <submittedName>
        <fullName evidence="4">Peptidase M15</fullName>
    </submittedName>
</protein>
<dbReference type="SUPFAM" id="SSF51261">
    <property type="entry name" value="Duplicated hybrid motif"/>
    <property type="match status" value="1"/>
</dbReference>
<dbReference type="InterPro" id="IPR052179">
    <property type="entry name" value="DD-CPase-like"/>
</dbReference>
<gene>
    <name evidence="4" type="ORF">CJ199_06895</name>
</gene>
<dbReference type="InterPro" id="IPR011055">
    <property type="entry name" value="Dup_hybrid_motif"/>
</dbReference>
<evidence type="ECO:0000256" key="1">
    <source>
        <dbReference type="SAM" id="SignalP"/>
    </source>
</evidence>